<sequence length="482" mass="54904">MNNLATFETIVLLAALGVEGWFFWQVLQKIRQFGQWIPVSDTVRITPRRIPLSVLTQTKAEQLVEQFYQGKLQFGEGIKLPMLSTETYEPAARYQLFFALNRYLLKSRGVVLDFGLIQNLIARQEMQLKQGLQQRAWLPFLTGVVAAIIGIGVSFFFLPDLPDEIITDAIYLSSAAAFFSAAKITIIAAIVGGLLTLVLLGWVLPSAQREALQRKNEFLTLIQTEWLPQLAQDTTQTLQTLQGQLSGFQQNFADNLTTLEGLLNKNYETLKAQEQIAQALQEIDIMQLAKANLEVFQSLNESARELTQFKDYLAQTNQMVDSTAGLTEKLNQFLYRTQEVENVLGEIKNIAQKSEKLQAFLRSHFSDLEHRGQVINNAVIKVDNVLDKSLQELLEHTQTRIRTIRDLAIQEESRLRKAFDDNQHAVGKLALIEPLNEHMIAFKNQNQQQQAEILDQLKALNQHFSVHKSKSEKSFFEKLWGR</sequence>
<dbReference type="AlphaFoldDB" id="A0AA49GTV4"/>
<evidence type="ECO:0000313" key="2">
    <source>
        <dbReference type="EMBL" id="WKN39165.1"/>
    </source>
</evidence>
<keyword evidence="1" id="KW-1133">Transmembrane helix</keyword>
<feature type="transmembrane region" description="Helical" evidence="1">
    <location>
        <begin position="178"/>
        <end position="204"/>
    </location>
</feature>
<reference evidence="2" key="2">
    <citation type="journal article" date="2024" name="Antonie Van Leeuwenhoek">
        <title>Roseihalotalea indica gen. nov., sp. nov., a halophilic Bacteroidetes from mesopelagic Southwest Indian Ocean with higher carbohydrate metabolic potential.</title>
        <authorList>
            <person name="Chen B."/>
            <person name="Zhang M."/>
            <person name="Lin D."/>
            <person name="Ye J."/>
            <person name="Tang K."/>
        </authorList>
    </citation>
    <scope>NUCLEOTIDE SEQUENCE</scope>
    <source>
        <strain evidence="2">TK19036</strain>
    </source>
</reference>
<organism evidence="2">
    <name type="scientific">Roseihalotalea indica</name>
    <dbReference type="NCBI Taxonomy" id="2867963"/>
    <lineage>
        <taxon>Bacteria</taxon>
        <taxon>Pseudomonadati</taxon>
        <taxon>Bacteroidota</taxon>
        <taxon>Cytophagia</taxon>
        <taxon>Cytophagales</taxon>
        <taxon>Catalimonadaceae</taxon>
        <taxon>Roseihalotalea</taxon>
    </lineage>
</organism>
<feature type="transmembrane region" description="Helical" evidence="1">
    <location>
        <begin position="6"/>
        <end position="24"/>
    </location>
</feature>
<gene>
    <name evidence="2" type="ORF">K4G66_10695</name>
</gene>
<proteinExistence type="predicted"/>
<name>A0AA49GTV4_9BACT</name>
<protein>
    <submittedName>
        <fullName evidence="2">Uncharacterized protein</fullName>
    </submittedName>
</protein>
<keyword evidence="1" id="KW-0812">Transmembrane</keyword>
<accession>A0AA49GTV4</accession>
<dbReference type="EMBL" id="CP120682">
    <property type="protein sequence ID" value="WKN39165.1"/>
    <property type="molecule type" value="Genomic_DNA"/>
</dbReference>
<evidence type="ECO:0000256" key="1">
    <source>
        <dbReference type="SAM" id="Phobius"/>
    </source>
</evidence>
<reference evidence="2" key="1">
    <citation type="journal article" date="2023" name="Comput. Struct. Biotechnol. J.">
        <title>Discovery of a novel marine Bacteroidetes with a rich repertoire of carbohydrate-active enzymes.</title>
        <authorList>
            <person name="Chen B."/>
            <person name="Liu G."/>
            <person name="Chen Q."/>
            <person name="Wang H."/>
            <person name="Liu L."/>
            <person name="Tang K."/>
        </authorList>
    </citation>
    <scope>NUCLEOTIDE SEQUENCE</scope>
    <source>
        <strain evidence="2">TK19036</strain>
    </source>
</reference>
<feature type="transmembrane region" description="Helical" evidence="1">
    <location>
        <begin position="136"/>
        <end position="158"/>
    </location>
</feature>
<keyword evidence="1" id="KW-0472">Membrane</keyword>